<gene>
    <name evidence="1" type="ORF">H7U18_08050</name>
</gene>
<organism evidence="1 2">
    <name type="scientific">Klebsiella pneumoniae</name>
    <dbReference type="NCBI Taxonomy" id="573"/>
    <lineage>
        <taxon>Bacteria</taxon>
        <taxon>Pseudomonadati</taxon>
        <taxon>Pseudomonadota</taxon>
        <taxon>Gammaproteobacteria</taxon>
        <taxon>Enterobacterales</taxon>
        <taxon>Enterobacteriaceae</taxon>
        <taxon>Klebsiella/Raoultella group</taxon>
        <taxon>Klebsiella</taxon>
        <taxon>Klebsiella pneumoniae complex</taxon>
    </lineage>
</organism>
<sequence length="58" mass="6347">MQVGEKIHKTTSFKYERAGGNTDVALNAASVAEWHAVLPRAAPLPPVRHSVAAWRHSE</sequence>
<evidence type="ECO:0000313" key="1">
    <source>
        <dbReference type="EMBL" id="MBC2872843.1"/>
    </source>
</evidence>
<accession>A0A923J8G9</accession>
<protein>
    <submittedName>
        <fullName evidence="1">Uncharacterized protein</fullName>
    </submittedName>
</protein>
<evidence type="ECO:0000313" key="2">
    <source>
        <dbReference type="Proteomes" id="UP000629923"/>
    </source>
</evidence>
<proteinExistence type="predicted"/>
<dbReference type="EMBL" id="JACLQZ010000001">
    <property type="protein sequence ID" value="MBC2872843.1"/>
    <property type="molecule type" value="Genomic_DNA"/>
</dbReference>
<reference evidence="1" key="1">
    <citation type="submission" date="2020-08" db="EMBL/GenBank/DDBJ databases">
        <title>Tigecycline and colistin resistance in Klebsiella pneumoniae.</title>
        <authorList>
            <person name="Ramesh N."/>
            <person name="Shanthini T."/>
            <person name="Prasanth M."/>
            <person name="Senthilkumar N."/>
            <person name="Meesala Krishna M."/>
            <person name="Guruswami G."/>
        </authorList>
    </citation>
    <scope>NUCLEOTIDE SEQUENCE</scope>
    <source>
        <strain evidence="1">SHM 84C</strain>
    </source>
</reference>
<name>A0A923J8G9_KLEPN</name>
<dbReference type="AlphaFoldDB" id="A0A923J8G9"/>
<comment type="caution">
    <text evidence="1">The sequence shown here is derived from an EMBL/GenBank/DDBJ whole genome shotgun (WGS) entry which is preliminary data.</text>
</comment>
<dbReference type="Proteomes" id="UP000629923">
    <property type="component" value="Unassembled WGS sequence"/>
</dbReference>